<evidence type="ECO:0000313" key="2">
    <source>
        <dbReference type="EMBL" id="GFR71308.1"/>
    </source>
</evidence>
<feature type="region of interest" description="Disordered" evidence="1">
    <location>
        <begin position="9"/>
        <end position="33"/>
    </location>
</feature>
<sequence>MEVPLACVEDVSDGEGEYREESVSPYGMDSMPLPEDRLRDMLQVRRGSVASTRSRGAGGDDDGYTQTELDDPSASGKICYLEKLDSGITRLCI</sequence>
<keyword evidence="3" id="KW-1185">Reference proteome</keyword>
<feature type="region of interest" description="Disordered" evidence="1">
    <location>
        <begin position="47"/>
        <end position="72"/>
    </location>
</feature>
<dbReference type="EMBL" id="BMAT01004282">
    <property type="protein sequence ID" value="GFR71308.1"/>
    <property type="molecule type" value="Genomic_DNA"/>
</dbReference>
<reference evidence="2 3" key="1">
    <citation type="journal article" date="2021" name="Elife">
        <title>Chloroplast acquisition without the gene transfer in kleptoplastic sea slugs, Plakobranchus ocellatus.</title>
        <authorList>
            <person name="Maeda T."/>
            <person name="Takahashi S."/>
            <person name="Yoshida T."/>
            <person name="Shimamura S."/>
            <person name="Takaki Y."/>
            <person name="Nagai Y."/>
            <person name="Toyoda A."/>
            <person name="Suzuki Y."/>
            <person name="Arimoto A."/>
            <person name="Ishii H."/>
            <person name="Satoh N."/>
            <person name="Nishiyama T."/>
            <person name="Hasebe M."/>
            <person name="Maruyama T."/>
            <person name="Minagawa J."/>
            <person name="Obokata J."/>
            <person name="Shigenobu S."/>
        </authorList>
    </citation>
    <scope>NUCLEOTIDE SEQUENCE [LARGE SCALE GENOMIC DNA]</scope>
</reference>
<proteinExistence type="predicted"/>
<evidence type="ECO:0000256" key="1">
    <source>
        <dbReference type="SAM" id="MobiDB-lite"/>
    </source>
</evidence>
<dbReference type="AlphaFoldDB" id="A0AAV4FDE6"/>
<accession>A0AAV4FDE6</accession>
<dbReference type="Proteomes" id="UP000762676">
    <property type="component" value="Unassembled WGS sequence"/>
</dbReference>
<gene>
    <name evidence="2" type="ORF">ElyMa_002090900</name>
</gene>
<organism evidence="2 3">
    <name type="scientific">Elysia marginata</name>
    <dbReference type="NCBI Taxonomy" id="1093978"/>
    <lineage>
        <taxon>Eukaryota</taxon>
        <taxon>Metazoa</taxon>
        <taxon>Spiralia</taxon>
        <taxon>Lophotrochozoa</taxon>
        <taxon>Mollusca</taxon>
        <taxon>Gastropoda</taxon>
        <taxon>Heterobranchia</taxon>
        <taxon>Euthyneura</taxon>
        <taxon>Panpulmonata</taxon>
        <taxon>Sacoglossa</taxon>
        <taxon>Placobranchoidea</taxon>
        <taxon>Plakobranchidae</taxon>
        <taxon>Elysia</taxon>
    </lineage>
</organism>
<comment type="caution">
    <text evidence="2">The sequence shown here is derived from an EMBL/GenBank/DDBJ whole genome shotgun (WGS) entry which is preliminary data.</text>
</comment>
<protein>
    <submittedName>
        <fullName evidence="2">Uncharacterized protein</fullName>
    </submittedName>
</protein>
<feature type="compositionally biased region" description="Acidic residues" evidence="1">
    <location>
        <begin position="59"/>
        <end position="71"/>
    </location>
</feature>
<evidence type="ECO:0000313" key="3">
    <source>
        <dbReference type="Proteomes" id="UP000762676"/>
    </source>
</evidence>
<name>A0AAV4FDE6_9GAST</name>